<proteinExistence type="predicted"/>
<gene>
    <name evidence="2" type="ORF">PR002_g1768</name>
</gene>
<dbReference type="EMBL" id="QXFU01000054">
    <property type="protein sequence ID" value="KAE9046256.1"/>
    <property type="molecule type" value="Genomic_DNA"/>
</dbReference>
<protein>
    <submittedName>
        <fullName evidence="2">Uncharacterized protein</fullName>
    </submittedName>
</protein>
<feature type="compositionally biased region" description="Polar residues" evidence="1">
    <location>
        <begin position="90"/>
        <end position="101"/>
    </location>
</feature>
<dbReference type="Proteomes" id="UP000435112">
    <property type="component" value="Unassembled WGS sequence"/>
</dbReference>
<evidence type="ECO:0000313" key="3">
    <source>
        <dbReference type="Proteomes" id="UP000435112"/>
    </source>
</evidence>
<feature type="compositionally biased region" description="Low complexity" evidence="1">
    <location>
        <begin position="116"/>
        <end position="132"/>
    </location>
</feature>
<organism evidence="2 3">
    <name type="scientific">Phytophthora rubi</name>
    <dbReference type="NCBI Taxonomy" id="129364"/>
    <lineage>
        <taxon>Eukaryota</taxon>
        <taxon>Sar</taxon>
        <taxon>Stramenopiles</taxon>
        <taxon>Oomycota</taxon>
        <taxon>Peronosporomycetes</taxon>
        <taxon>Peronosporales</taxon>
        <taxon>Peronosporaceae</taxon>
        <taxon>Phytophthora</taxon>
    </lineage>
</organism>
<comment type="caution">
    <text evidence="2">The sequence shown here is derived from an EMBL/GenBank/DDBJ whole genome shotgun (WGS) entry which is preliminary data.</text>
</comment>
<accession>A0A6A3P0T4</accession>
<evidence type="ECO:0000313" key="2">
    <source>
        <dbReference type="EMBL" id="KAE9046256.1"/>
    </source>
</evidence>
<reference evidence="2 3" key="1">
    <citation type="submission" date="2018-09" db="EMBL/GenBank/DDBJ databases">
        <title>Genomic investigation of the strawberry pathogen Phytophthora fragariae indicates pathogenicity is determined by transcriptional variation in three key races.</title>
        <authorList>
            <person name="Adams T.M."/>
            <person name="Armitage A.D."/>
            <person name="Sobczyk M.K."/>
            <person name="Bates H.J."/>
            <person name="Dunwell J.M."/>
            <person name="Nellist C.F."/>
            <person name="Harrison R.J."/>
        </authorList>
    </citation>
    <scope>NUCLEOTIDE SEQUENCE [LARGE SCALE GENOMIC DNA]</scope>
    <source>
        <strain evidence="2 3">SCRP324</strain>
    </source>
</reference>
<evidence type="ECO:0000256" key="1">
    <source>
        <dbReference type="SAM" id="MobiDB-lite"/>
    </source>
</evidence>
<dbReference type="AlphaFoldDB" id="A0A6A3P0T4"/>
<sequence length="159" mass="16382">MTDQGPAKTAEATTPEAAPSSSPAAADAPAPTPTSTADIVDVTADDTAWTTTPARSTTEPPPIPSTAEDPPTATTESPRPGKSLRPDPATQGTTRQTTDLDLTSFMASFHPGLASEPRPAAEARGVAAPAAPSSNVQDEMQRLREKLEALRSRVAGVRL</sequence>
<name>A0A6A3P0T4_9STRA</name>
<feature type="region of interest" description="Disordered" evidence="1">
    <location>
        <begin position="1"/>
        <end position="138"/>
    </location>
</feature>
<feature type="compositionally biased region" description="Low complexity" evidence="1">
    <location>
        <begin position="9"/>
        <end position="58"/>
    </location>
</feature>